<keyword evidence="4" id="KW-1185">Reference proteome</keyword>
<organism evidence="3 4">
    <name type="scientific">Ammoniphilus resinae</name>
    <dbReference type="NCBI Taxonomy" id="861532"/>
    <lineage>
        <taxon>Bacteria</taxon>
        <taxon>Bacillati</taxon>
        <taxon>Bacillota</taxon>
        <taxon>Bacilli</taxon>
        <taxon>Bacillales</taxon>
        <taxon>Paenibacillaceae</taxon>
        <taxon>Aneurinibacillus group</taxon>
        <taxon>Ammoniphilus</taxon>
    </lineage>
</organism>
<feature type="transmembrane region" description="Helical" evidence="1">
    <location>
        <begin position="223"/>
        <end position="246"/>
    </location>
</feature>
<proteinExistence type="predicted"/>
<evidence type="ECO:0000313" key="4">
    <source>
        <dbReference type="Proteomes" id="UP001519343"/>
    </source>
</evidence>
<dbReference type="SMART" id="SM00228">
    <property type="entry name" value="PDZ"/>
    <property type="match status" value="1"/>
</dbReference>
<feature type="domain" description="PDZ" evidence="2">
    <location>
        <begin position="314"/>
        <end position="370"/>
    </location>
</feature>
<feature type="transmembrane region" description="Helical" evidence="1">
    <location>
        <begin position="258"/>
        <end position="288"/>
    </location>
</feature>
<keyword evidence="1" id="KW-1133">Transmembrane helix</keyword>
<reference evidence="3 4" key="1">
    <citation type="submission" date="2021-03" db="EMBL/GenBank/DDBJ databases">
        <title>Genomic Encyclopedia of Type Strains, Phase IV (KMG-IV): sequencing the most valuable type-strain genomes for metagenomic binning, comparative biology and taxonomic classification.</title>
        <authorList>
            <person name="Goeker M."/>
        </authorList>
    </citation>
    <scope>NUCLEOTIDE SEQUENCE [LARGE SCALE GENOMIC DNA]</scope>
    <source>
        <strain evidence="3 4">DSM 24738</strain>
    </source>
</reference>
<sequence length="421" mass="47495">MQITLELLVIIGKGILSFFTNPFLYLFLVLIWMQYRRQTLFERRLFSVRVHNPWEQFIESVAQGLGGGIIISLLTIAMGIVIQPTQLFLLCVISFLLACYHIQYLCYAYSGGVLSLLALIAKTYPQGEAISWLRVIWKPLVSLEFSSLFAFIAILHLLESYLLLRNSGKDSSPLLVNGKRGMLVGVHQIQKFWLAPVFVVAAVPPELAMPVGHPSWWPLFSTLGTGFTILLFPVVIGHTTLAISSLPSHKIKRVSKQLIYYSFILFGLAWGIQFWGGAGILAAFWMILGHEAIMRIGNWLEWKRPLLFVPRPEGVVVLAVIANSPAAEMGIEVGDVLQKINGIEIHHPDEVYPALRSTSTFCKMEVLNEQGHIKYLQRTIYQGEHHELGLIFAPDEQSEYYVDLKPISIVQLIRQQIQRGA</sequence>
<dbReference type="InterPro" id="IPR001478">
    <property type="entry name" value="PDZ"/>
</dbReference>
<gene>
    <name evidence="3" type="ORF">J2Z37_002599</name>
</gene>
<dbReference type="SUPFAM" id="SSF50156">
    <property type="entry name" value="PDZ domain-like"/>
    <property type="match status" value="1"/>
</dbReference>
<accession>A0ABS4GQP1</accession>
<dbReference type="Pfam" id="PF17820">
    <property type="entry name" value="PDZ_6"/>
    <property type="match status" value="1"/>
</dbReference>
<dbReference type="InterPro" id="IPR041489">
    <property type="entry name" value="PDZ_6"/>
</dbReference>
<evidence type="ECO:0000259" key="2">
    <source>
        <dbReference type="PROSITE" id="PS50106"/>
    </source>
</evidence>
<dbReference type="PROSITE" id="PS50106">
    <property type="entry name" value="PDZ"/>
    <property type="match status" value="1"/>
</dbReference>
<feature type="transmembrane region" description="Helical" evidence="1">
    <location>
        <begin position="145"/>
        <end position="164"/>
    </location>
</feature>
<feature type="transmembrane region" description="Helical" evidence="1">
    <location>
        <begin position="184"/>
        <end position="203"/>
    </location>
</feature>
<dbReference type="InterPro" id="IPR036034">
    <property type="entry name" value="PDZ_sf"/>
</dbReference>
<evidence type="ECO:0000313" key="3">
    <source>
        <dbReference type="EMBL" id="MBP1932591.1"/>
    </source>
</evidence>
<dbReference type="Proteomes" id="UP001519343">
    <property type="component" value="Unassembled WGS sequence"/>
</dbReference>
<evidence type="ECO:0000256" key="1">
    <source>
        <dbReference type="SAM" id="Phobius"/>
    </source>
</evidence>
<protein>
    <recommendedName>
        <fullName evidence="2">PDZ domain-containing protein</fullName>
    </recommendedName>
</protein>
<comment type="caution">
    <text evidence="3">The sequence shown here is derived from an EMBL/GenBank/DDBJ whole genome shotgun (WGS) entry which is preliminary data.</text>
</comment>
<dbReference type="EMBL" id="JAGGKT010000007">
    <property type="protein sequence ID" value="MBP1932591.1"/>
    <property type="molecule type" value="Genomic_DNA"/>
</dbReference>
<name>A0ABS4GQP1_9BACL</name>
<keyword evidence="1" id="KW-0472">Membrane</keyword>
<feature type="transmembrane region" description="Helical" evidence="1">
    <location>
        <begin position="69"/>
        <end position="97"/>
    </location>
</feature>
<keyword evidence="1" id="KW-0812">Transmembrane</keyword>
<dbReference type="Gene3D" id="2.30.42.10">
    <property type="match status" value="1"/>
</dbReference>
<feature type="transmembrane region" description="Helical" evidence="1">
    <location>
        <begin position="7"/>
        <end position="33"/>
    </location>
</feature>